<dbReference type="PROSITE" id="PS50836">
    <property type="entry name" value="DOMON"/>
    <property type="match status" value="1"/>
</dbReference>
<dbReference type="Proteomes" id="UP001176961">
    <property type="component" value="Unassembled WGS sequence"/>
</dbReference>
<dbReference type="CDD" id="cd09631">
    <property type="entry name" value="DOMON_DOH"/>
    <property type="match status" value="1"/>
</dbReference>
<comment type="caution">
    <text evidence="3">The sequence shown here is derived from an EMBL/GenBank/DDBJ whole genome shotgun (WGS) entry which is preliminary data.</text>
</comment>
<dbReference type="EMBL" id="CATQJL010000112">
    <property type="protein sequence ID" value="CAJ0594241.1"/>
    <property type="molecule type" value="Genomic_DNA"/>
</dbReference>
<evidence type="ECO:0000256" key="1">
    <source>
        <dbReference type="SAM" id="Phobius"/>
    </source>
</evidence>
<keyword evidence="1" id="KW-0472">Membrane</keyword>
<accession>A0AA36GLE2</accession>
<name>A0AA36GLE2_CYLNA</name>
<dbReference type="InterPro" id="IPR045266">
    <property type="entry name" value="DOH_DOMON"/>
</dbReference>
<sequence>MHVKTSQSHWMIAFAVFALLPVLILARYDKCHPRNKLNRTWNKAVEYGFQTVLRMMRLDTVLKRSCRYVRRAMRCAYQAYLYTHDHPNHNYSHVDRRRSCVVVKLSIDTPLVKIVHKAVKKNMMSLIMAKSLYGCSLYTRDRFRIRRLMFRALVALSFVANAVSQCHYNGTDISARWQVVDDKITIEFVNKNIGDNVWTGLAFGPNMTDLEVVLVKIQNNKPELVTGQTTGWEAPTLDNAANVSPQLLSFNSNQLTFRFARPLGDHGARGHNLEQCQKWSFVRSSPLGSNGQVRKHSYTPISTVVCPRQCVQVFDTRDVIANPVPQLAIYNNRQSSRFDGLHGYYRV</sequence>
<keyword evidence="4" id="KW-1185">Reference proteome</keyword>
<protein>
    <recommendedName>
        <fullName evidence="2">DOMON domain-containing protein</fullName>
    </recommendedName>
</protein>
<evidence type="ECO:0000313" key="4">
    <source>
        <dbReference type="Proteomes" id="UP001176961"/>
    </source>
</evidence>
<evidence type="ECO:0000313" key="3">
    <source>
        <dbReference type="EMBL" id="CAJ0594241.1"/>
    </source>
</evidence>
<feature type="domain" description="DOMON" evidence="2">
    <location>
        <begin position="171"/>
        <end position="285"/>
    </location>
</feature>
<dbReference type="AlphaFoldDB" id="A0AA36GLE2"/>
<dbReference type="PANTHER" id="PTHR36516:SF1">
    <property type="entry name" value="DOMON DOMAIN-CONTAINING PROTEIN"/>
    <property type="match status" value="1"/>
</dbReference>
<evidence type="ECO:0000259" key="2">
    <source>
        <dbReference type="PROSITE" id="PS50836"/>
    </source>
</evidence>
<dbReference type="PANTHER" id="PTHR36516">
    <property type="entry name" value="PROTEIN CBG04168-RELATED"/>
    <property type="match status" value="1"/>
</dbReference>
<reference evidence="3" key="1">
    <citation type="submission" date="2023-07" db="EMBL/GenBank/DDBJ databases">
        <authorList>
            <consortium name="CYATHOMIX"/>
        </authorList>
    </citation>
    <scope>NUCLEOTIDE SEQUENCE</scope>
    <source>
        <strain evidence="3">N/A</strain>
    </source>
</reference>
<keyword evidence="1" id="KW-0812">Transmembrane</keyword>
<feature type="transmembrane region" description="Helical" evidence="1">
    <location>
        <begin position="6"/>
        <end position="26"/>
    </location>
</feature>
<gene>
    <name evidence="3" type="ORF">CYNAS_LOCUS6224</name>
</gene>
<organism evidence="3 4">
    <name type="scientific">Cylicocyclus nassatus</name>
    <name type="common">Nematode worm</name>
    <dbReference type="NCBI Taxonomy" id="53992"/>
    <lineage>
        <taxon>Eukaryota</taxon>
        <taxon>Metazoa</taxon>
        <taxon>Ecdysozoa</taxon>
        <taxon>Nematoda</taxon>
        <taxon>Chromadorea</taxon>
        <taxon>Rhabditida</taxon>
        <taxon>Rhabditina</taxon>
        <taxon>Rhabditomorpha</taxon>
        <taxon>Strongyloidea</taxon>
        <taxon>Strongylidae</taxon>
        <taxon>Cylicocyclus</taxon>
    </lineage>
</organism>
<dbReference type="Pfam" id="PF03351">
    <property type="entry name" value="DOMON"/>
    <property type="match status" value="1"/>
</dbReference>
<proteinExistence type="predicted"/>
<dbReference type="InterPro" id="IPR005018">
    <property type="entry name" value="DOMON_domain"/>
</dbReference>
<keyword evidence="1" id="KW-1133">Transmembrane helix</keyword>